<feature type="transmembrane region" description="Helical" evidence="2">
    <location>
        <begin position="293"/>
        <end position="312"/>
    </location>
</feature>
<dbReference type="InterPro" id="IPR002035">
    <property type="entry name" value="VWF_A"/>
</dbReference>
<reference evidence="4 5" key="1">
    <citation type="journal article" date="2018" name="Appl. Microbiol. Biotechnol.">
        <title>Co-cultivation of the strictly anaerobic methanogen Methanosarcina barkeri with aerobic methanotrophs in an oxygen-limited membrane bioreactor.</title>
        <authorList>
            <person name="In 't Zandt M.H."/>
            <person name="van den Bosch T.J.M."/>
            <person name="Rijkers R."/>
            <person name="van Kessel M.A.H.J."/>
            <person name="Jetten M.S.M."/>
            <person name="Welte C.U."/>
        </authorList>
    </citation>
    <scope>NUCLEOTIDE SEQUENCE [LARGE SCALE GENOMIC DNA]</scope>
    <source>
        <strain evidence="4 5">DSM 17706</strain>
    </source>
</reference>
<evidence type="ECO:0000259" key="3">
    <source>
        <dbReference type="SMART" id="SM00327"/>
    </source>
</evidence>
<accession>A0A2U1SVB0</accession>
<gene>
    <name evidence="4" type="ORF">C5689_00020</name>
</gene>
<dbReference type="SUPFAM" id="SSF53300">
    <property type="entry name" value="vWA-like"/>
    <property type="match status" value="1"/>
</dbReference>
<dbReference type="SMART" id="SM00327">
    <property type="entry name" value="VWA"/>
    <property type="match status" value="1"/>
</dbReference>
<evidence type="ECO:0000313" key="5">
    <source>
        <dbReference type="Proteomes" id="UP000245137"/>
    </source>
</evidence>
<name>A0A2U1SVB0_METSR</name>
<keyword evidence="2" id="KW-0812">Transmembrane</keyword>
<organism evidence="4 5">
    <name type="scientific">Methylosinus sporium</name>
    <dbReference type="NCBI Taxonomy" id="428"/>
    <lineage>
        <taxon>Bacteria</taxon>
        <taxon>Pseudomonadati</taxon>
        <taxon>Pseudomonadota</taxon>
        <taxon>Alphaproteobacteria</taxon>
        <taxon>Hyphomicrobiales</taxon>
        <taxon>Methylocystaceae</taxon>
        <taxon>Methylosinus</taxon>
    </lineage>
</organism>
<dbReference type="Proteomes" id="UP000245137">
    <property type="component" value="Unassembled WGS sequence"/>
</dbReference>
<evidence type="ECO:0000256" key="2">
    <source>
        <dbReference type="SAM" id="Phobius"/>
    </source>
</evidence>
<keyword evidence="5" id="KW-1185">Reference proteome</keyword>
<protein>
    <submittedName>
        <fullName evidence="4">VWA domain-containing protein</fullName>
    </submittedName>
</protein>
<dbReference type="OrthoDB" id="7055767at2"/>
<dbReference type="Pfam" id="PF13519">
    <property type="entry name" value="VWA_2"/>
    <property type="match status" value="1"/>
</dbReference>
<comment type="caution">
    <text evidence="4">The sequence shown here is derived from an EMBL/GenBank/DDBJ whole genome shotgun (WGS) entry which is preliminary data.</text>
</comment>
<dbReference type="RefSeq" id="WP_108915235.1">
    <property type="nucleotide sequence ID" value="NZ_BGJY01000001.1"/>
</dbReference>
<feature type="region of interest" description="Disordered" evidence="1">
    <location>
        <begin position="210"/>
        <end position="234"/>
    </location>
</feature>
<proteinExistence type="predicted"/>
<dbReference type="Gene3D" id="3.40.50.410">
    <property type="entry name" value="von Willebrand factor, type A domain"/>
    <property type="match status" value="1"/>
</dbReference>
<keyword evidence="2" id="KW-0472">Membrane</keyword>
<evidence type="ECO:0000256" key="1">
    <source>
        <dbReference type="SAM" id="MobiDB-lite"/>
    </source>
</evidence>
<evidence type="ECO:0000313" key="4">
    <source>
        <dbReference type="EMBL" id="PWB95554.1"/>
    </source>
</evidence>
<dbReference type="AlphaFoldDB" id="A0A2U1SVB0"/>
<keyword evidence="2" id="KW-1133">Transmembrane helix</keyword>
<dbReference type="EMBL" id="PUIV01000001">
    <property type="protein sequence ID" value="PWB95554.1"/>
    <property type="molecule type" value="Genomic_DNA"/>
</dbReference>
<feature type="domain" description="VWFA" evidence="3">
    <location>
        <begin position="35"/>
        <end position="214"/>
    </location>
</feature>
<dbReference type="InterPro" id="IPR036465">
    <property type="entry name" value="vWFA_dom_sf"/>
</dbReference>
<sequence length="332" mass="36099">MIARLADARFPSLAFAMAMLVAAFLFPRAEATRNGADLLLTLDITGSMNTRDYALDGAPASRIEFAKRAMRRLVADLPCPSRVALAIFTEREPLLLFEPIDVCENFAAIDAAIAGLDWRMAWEGDSRISAGLFRAVEMARRIDADLVFITDGQEAPPLPAYGAPAFEGEHGKVFGLILGAGGYEPAPIPKFDERGRETGFYGVDEVPHESRFGLPPPGSEQREGYNPRNAPFGGEMAAGSEHLSSVREPYLRQLAETTGLAYAHLEKPEAIAPALLAVAHRRPSRAPVDLRPAYAAAALGGFVILYLVVPLAEFFARRRRSRPATALSRRLP</sequence>
<dbReference type="CDD" id="cd00198">
    <property type="entry name" value="vWFA"/>
    <property type="match status" value="1"/>
</dbReference>